<sequence>MPAQPSDAHQPSDSSKQSRYGPQVTHASKRVQYRIHSKYTLRFSIQFISQCAAFDNVHPCHLAHHNPSLRISPYNRRQDNATSSTGNTTTSGATLNGTSVVGQSGDGQRSSATTSEASSTTSVKETTTTSEISASSTTTSPTIVLGSATVVTQSTTSPVTGSSTAPTTATNPISGSTIIFSTLSTESPGVSTSSAAPDTTVSSIFVESHSTDPSQESSSSVSFTLHGPLTPSPDSSTTFIKPPPILTGPDNDGPVETSSIHTTGTTSPTFDRPASQSSSAAHSSVPTTHVATIVGICFAILIILGIGALFIFQWRKRRQAKTAAKPYMTNRPTSLGSESFRALRLSGDSRTIPDMSIYPSLPPTLDVRTSTGIYNFPMPPSRPTSDPRATPDNANLLSLLISYYDARSPSRDSYVSQDESSLPSDIVDPSAEPIDCVEPGILPRASSEPMQRGCPDDLQTSLPSNCDLSPEEGVYCAI</sequence>
<reference evidence="3" key="1">
    <citation type="submission" date="2022-11" db="EMBL/GenBank/DDBJ databases">
        <title>Genome Sequence of Cubamyces cubensis.</title>
        <authorList>
            <person name="Buettner E."/>
        </authorList>
    </citation>
    <scope>NUCLEOTIDE SEQUENCE</scope>
    <source>
        <strain evidence="3">MPL-01</strain>
    </source>
</reference>
<keyword evidence="4" id="KW-1185">Reference proteome</keyword>
<feature type="region of interest" description="Disordered" evidence="1">
    <location>
        <begin position="154"/>
        <end position="174"/>
    </location>
</feature>
<feature type="region of interest" description="Disordered" evidence="1">
    <location>
        <begin position="411"/>
        <end position="434"/>
    </location>
</feature>
<feature type="compositionally biased region" description="Low complexity" evidence="1">
    <location>
        <begin position="154"/>
        <end position="170"/>
    </location>
</feature>
<feature type="compositionally biased region" description="Low complexity" evidence="1">
    <location>
        <begin position="274"/>
        <end position="284"/>
    </location>
</feature>
<feature type="transmembrane region" description="Helical" evidence="2">
    <location>
        <begin position="290"/>
        <end position="312"/>
    </location>
</feature>
<feature type="compositionally biased region" description="Low complexity" evidence="1">
    <location>
        <begin position="80"/>
        <end position="99"/>
    </location>
</feature>
<feature type="region of interest" description="Disordered" evidence="1">
    <location>
        <begin position="207"/>
        <end position="284"/>
    </location>
</feature>
<keyword evidence="2" id="KW-1133">Transmembrane helix</keyword>
<comment type="caution">
    <text evidence="3">The sequence shown here is derived from an EMBL/GenBank/DDBJ whole genome shotgun (WGS) entry which is preliminary data.</text>
</comment>
<feature type="compositionally biased region" description="Polar residues" evidence="1">
    <location>
        <begin position="411"/>
        <end position="423"/>
    </location>
</feature>
<name>A0AAD7TNS7_9APHY</name>
<keyword evidence="2" id="KW-0812">Transmembrane</keyword>
<evidence type="ECO:0000313" key="3">
    <source>
        <dbReference type="EMBL" id="KAJ8473007.1"/>
    </source>
</evidence>
<proteinExistence type="predicted"/>
<keyword evidence="2" id="KW-0472">Membrane</keyword>
<dbReference type="AlphaFoldDB" id="A0AAD7TNS7"/>
<evidence type="ECO:0000313" key="4">
    <source>
        <dbReference type="Proteomes" id="UP001215151"/>
    </source>
</evidence>
<feature type="region of interest" description="Disordered" evidence="1">
    <location>
        <begin position="1"/>
        <end position="29"/>
    </location>
</feature>
<evidence type="ECO:0000256" key="1">
    <source>
        <dbReference type="SAM" id="MobiDB-lite"/>
    </source>
</evidence>
<feature type="compositionally biased region" description="Polar residues" evidence="1">
    <location>
        <begin position="256"/>
        <end position="269"/>
    </location>
</feature>
<dbReference type="EMBL" id="JAPEVG010000238">
    <property type="protein sequence ID" value="KAJ8473007.1"/>
    <property type="molecule type" value="Genomic_DNA"/>
</dbReference>
<accession>A0AAD7TNS7</accession>
<evidence type="ECO:0000256" key="2">
    <source>
        <dbReference type="SAM" id="Phobius"/>
    </source>
</evidence>
<feature type="region of interest" description="Disordered" evidence="1">
    <location>
        <begin position="66"/>
        <end position="139"/>
    </location>
</feature>
<dbReference type="Proteomes" id="UP001215151">
    <property type="component" value="Unassembled WGS sequence"/>
</dbReference>
<organism evidence="3 4">
    <name type="scientific">Trametes cubensis</name>
    <dbReference type="NCBI Taxonomy" id="1111947"/>
    <lineage>
        <taxon>Eukaryota</taxon>
        <taxon>Fungi</taxon>
        <taxon>Dikarya</taxon>
        <taxon>Basidiomycota</taxon>
        <taxon>Agaricomycotina</taxon>
        <taxon>Agaricomycetes</taxon>
        <taxon>Polyporales</taxon>
        <taxon>Polyporaceae</taxon>
        <taxon>Trametes</taxon>
    </lineage>
</organism>
<dbReference type="CDD" id="cd12087">
    <property type="entry name" value="TM_EGFR-like"/>
    <property type="match status" value="1"/>
</dbReference>
<feature type="compositionally biased region" description="Polar residues" evidence="1">
    <location>
        <begin position="7"/>
        <end position="20"/>
    </location>
</feature>
<gene>
    <name evidence="3" type="ORF">ONZ51_g8148</name>
</gene>
<feature type="compositionally biased region" description="Polar residues" evidence="1">
    <location>
        <begin position="100"/>
        <end position="109"/>
    </location>
</feature>
<feature type="compositionally biased region" description="Polar residues" evidence="1">
    <location>
        <begin position="211"/>
        <end position="223"/>
    </location>
</feature>
<protein>
    <submittedName>
        <fullName evidence="3">Uncharacterized protein</fullName>
    </submittedName>
</protein>
<feature type="compositionally biased region" description="Low complexity" evidence="1">
    <location>
        <begin position="110"/>
        <end position="139"/>
    </location>
</feature>